<sequence>MEHTHDPEGPHFHAGAPKGFTVEERSRNLVKFGWDNTVEGYGGMERYRALNKDGGDHHFFCNERNQ</sequence>
<feature type="region of interest" description="Disordered" evidence="1">
    <location>
        <begin position="1"/>
        <end position="20"/>
    </location>
</feature>
<protein>
    <submittedName>
        <fullName evidence="2">Uncharacterized protein</fullName>
    </submittedName>
</protein>
<feature type="compositionally biased region" description="Basic and acidic residues" evidence="1">
    <location>
        <begin position="1"/>
        <end position="11"/>
    </location>
</feature>
<reference evidence="3" key="1">
    <citation type="journal article" date="2019" name="Int. J. Syst. Evol. Microbiol.">
        <title>The Global Catalogue of Microorganisms (GCM) 10K type strain sequencing project: providing services to taxonomists for standard genome sequencing and annotation.</title>
        <authorList>
            <consortium name="The Broad Institute Genomics Platform"/>
            <consortium name="The Broad Institute Genome Sequencing Center for Infectious Disease"/>
            <person name="Wu L."/>
            <person name="Ma J."/>
        </authorList>
    </citation>
    <scope>NUCLEOTIDE SEQUENCE [LARGE SCALE GENOMIC DNA]</scope>
    <source>
        <strain evidence="3">JCM 6307</strain>
    </source>
</reference>
<evidence type="ECO:0000256" key="1">
    <source>
        <dbReference type="SAM" id="MobiDB-lite"/>
    </source>
</evidence>
<proteinExistence type="predicted"/>
<organism evidence="2 3">
    <name type="scientific">Streptomyces thermolineatus</name>
    <dbReference type="NCBI Taxonomy" id="44033"/>
    <lineage>
        <taxon>Bacteria</taxon>
        <taxon>Bacillati</taxon>
        <taxon>Actinomycetota</taxon>
        <taxon>Actinomycetes</taxon>
        <taxon>Kitasatosporales</taxon>
        <taxon>Streptomycetaceae</taxon>
        <taxon>Streptomyces</taxon>
    </lineage>
</organism>
<name>A0ABP5Y706_9ACTN</name>
<dbReference type="Proteomes" id="UP001501358">
    <property type="component" value="Unassembled WGS sequence"/>
</dbReference>
<dbReference type="EMBL" id="BAAATA010000003">
    <property type="protein sequence ID" value="GAA2474562.1"/>
    <property type="molecule type" value="Genomic_DNA"/>
</dbReference>
<evidence type="ECO:0000313" key="3">
    <source>
        <dbReference type="Proteomes" id="UP001501358"/>
    </source>
</evidence>
<keyword evidence="3" id="KW-1185">Reference proteome</keyword>
<evidence type="ECO:0000313" key="2">
    <source>
        <dbReference type="EMBL" id="GAA2474562.1"/>
    </source>
</evidence>
<comment type="caution">
    <text evidence="2">The sequence shown here is derived from an EMBL/GenBank/DDBJ whole genome shotgun (WGS) entry which is preliminary data.</text>
</comment>
<gene>
    <name evidence="2" type="ORF">GCM10010406_08270</name>
</gene>
<accession>A0ABP5Y706</accession>